<organism evidence="6 7">
    <name type="scientific">Belliella pelovolcani</name>
    <dbReference type="NCBI Taxonomy" id="529505"/>
    <lineage>
        <taxon>Bacteria</taxon>
        <taxon>Pseudomonadati</taxon>
        <taxon>Bacteroidota</taxon>
        <taxon>Cytophagia</taxon>
        <taxon>Cytophagales</taxon>
        <taxon>Cyclobacteriaceae</taxon>
        <taxon>Belliella</taxon>
    </lineage>
</organism>
<dbReference type="PANTHER" id="PTHR10283">
    <property type="entry name" value="SOLUTE CARRIER FAMILY 13 MEMBER"/>
    <property type="match status" value="1"/>
</dbReference>
<sequence>MAYNDSRQAAIRLYRKLKLGWIFNTSTFTGNFLLALLIGYFFRELGYADDINYVFFLSVLAIGLWVTEAIPPFAVGIFIIAVLISNIMSNTAASSILVPLGLALPGIWGFTVPLIVALSCSCALLLPVSTPSNAIAFSTGMIEQKSFRSGGLLMIVLGPVLAFVAVMIYALILGQ</sequence>
<comment type="subcellular location">
    <subcellularLocation>
        <location evidence="1">Membrane</location>
        <topology evidence="1">Multi-pass membrane protein</topology>
    </subcellularLocation>
</comment>
<accession>A0A1N7M6B7</accession>
<evidence type="ECO:0000256" key="1">
    <source>
        <dbReference type="ARBA" id="ARBA00004141"/>
    </source>
</evidence>
<dbReference type="OrthoDB" id="9766267at2"/>
<dbReference type="AlphaFoldDB" id="A0A1N7M6B7"/>
<dbReference type="RefSeq" id="WP_076500183.1">
    <property type="nucleotide sequence ID" value="NZ_FTOP01000005.1"/>
</dbReference>
<dbReference type="PANTHER" id="PTHR10283:SF92">
    <property type="entry name" value="LOW-AFFINITY PHOSPHATE TRANSPORTER PHO91"/>
    <property type="match status" value="1"/>
</dbReference>
<protein>
    <submittedName>
        <fullName evidence="6">Sodium:sulfate symporter transmembrane region</fullName>
    </submittedName>
</protein>
<evidence type="ECO:0000256" key="5">
    <source>
        <dbReference type="SAM" id="Phobius"/>
    </source>
</evidence>
<evidence type="ECO:0000313" key="6">
    <source>
        <dbReference type="EMBL" id="SIS81582.1"/>
    </source>
</evidence>
<keyword evidence="4 5" id="KW-0472">Membrane</keyword>
<evidence type="ECO:0000256" key="3">
    <source>
        <dbReference type="ARBA" id="ARBA00022989"/>
    </source>
</evidence>
<dbReference type="GO" id="GO:0005886">
    <property type="term" value="C:plasma membrane"/>
    <property type="evidence" value="ECO:0007669"/>
    <property type="project" value="TreeGrafter"/>
</dbReference>
<feature type="transmembrane region" description="Helical" evidence="5">
    <location>
        <begin position="149"/>
        <end position="172"/>
    </location>
</feature>
<keyword evidence="7" id="KW-1185">Reference proteome</keyword>
<evidence type="ECO:0000313" key="7">
    <source>
        <dbReference type="Proteomes" id="UP000186026"/>
    </source>
</evidence>
<dbReference type="GO" id="GO:0005315">
    <property type="term" value="F:phosphate transmembrane transporter activity"/>
    <property type="evidence" value="ECO:0007669"/>
    <property type="project" value="TreeGrafter"/>
</dbReference>
<dbReference type="EMBL" id="FTOP01000005">
    <property type="protein sequence ID" value="SIS81582.1"/>
    <property type="molecule type" value="Genomic_DNA"/>
</dbReference>
<evidence type="ECO:0000256" key="2">
    <source>
        <dbReference type="ARBA" id="ARBA00022692"/>
    </source>
</evidence>
<dbReference type="Proteomes" id="UP000186026">
    <property type="component" value="Unassembled WGS sequence"/>
</dbReference>
<feature type="transmembrane region" description="Helical" evidence="5">
    <location>
        <begin position="21"/>
        <end position="42"/>
    </location>
</feature>
<name>A0A1N7M6B7_9BACT</name>
<feature type="transmembrane region" description="Helical" evidence="5">
    <location>
        <begin position="96"/>
        <end position="129"/>
    </location>
</feature>
<dbReference type="STRING" id="529505.SAMN05421761_105132"/>
<reference evidence="7" key="1">
    <citation type="submission" date="2017-01" db="EMBL/GenBank/DDBJ databases">
        <authorList>
            <person name="Varghese N."/>
            <person name="Submissions S."/>
        </authorList>
    </citation>
    <scope>NUCLEOTIDE SEQUENCE [LARGE SCALE GENOMIC DNA]</scope>
    <source>
        <strain evidence="7">DSM 46698</strain>
    </source>
</reference>
<feature type="transmembrane region" description="Helical" evidence="5">
    <location>
        <begin position="54"/>
        <end position="84"/>
    </location>
</feature>
<evidence type="ECO:0000256" key="4">
    <source>
        <dbReference type="ARBA" id="ARBA00023136"/>
    </source>
</evidence>
<keyword evidence="2 5" id="KW-0812">Transmembrane</keyword>
<keyword evidence="3 5" id="KW-1133">Transmembrane helix</keyword>
<proteinExistence type="predicted"/>
<gene>
    <name evidence="6" type="ORF">SAMN05421761_105132</name>
</gene>